<reference evidence="5" key="1">
    <citation type="submission" date="2022-03" db="EMBL/GenBank/DDBJ databases">
        <authorList>
            <person name="Martin C."/>
        </authorList>
    </citation>
    <scope>NUCLEOTIDE SEQUENCE</scope>
</reference>
<dbReference type="AlphaFoldDB" id="A0A8S4PWR9"/>
<dbReference type="Proteomes" id="UP000749559">
    <property type="component" value="Unassembled WGS sequence"/>
</dbReference>
<dbReference type="OrthoDB" id="10069248at2759"/>
<gene>
    <name evidence="5" type="ORF">OFUS_LOCUS22500</name>
</gene>
<evidence type="ECO:0000313" key="5">
    <source>
        <dbReference type="EMBL" id="CAH1798348.1"/>
    </source>
</evidence>
<dbReference type="GO" id="GO:0008270">
    <property type="term" value="F:zinc ion binding"/>
    <property type="evidence" value="ECO:0007669"/>
    <property type="project" value="UniProtKB-KW"/>
</dbReference>
<keyword evidence="1" id="KW-0479">Metal-binding</keyword>
<dbReference type="InterPro" id="IPR022776">
    <property type="entry name" value="TRM13/UPF0224_CHHC_Znf_dom"/>
</dbReference>
<evidence type="ECO:0000313" key="6">
    <source>
        <dbReference type="Proteomes" id="UP000749559"/>
    </source>
</evidence>
<dbReference type="EMBL" id="CAIIXF020000011">
    <property type="protein sequence ID" value="CAH1798348.1"/>
    <property type="molecule type" value="Genomic_DNA"/>
</dbReference>
<feature type="domain" description="CHHC U11-48K-type" evidence="4">
    <location>
        <begin position="1"/>
        <end position="28"/>
    </location>
</feature>
<evidence type="ECO:0000256" key="1">
    <source>
        <dbReference type="ARBA" id="ARBA00022723"/>
    </source>
</evidence>
<evidence type="ECO:0000256" key="2">
    <source>
        <dbReference type="ARBA" id="ARBA00022771"/>
    </source>
</evidence>
<name>A0A8S4PWR9_OWEFU</name>
<proteinExistence type="predicted"/>
<accession>A0A8S4PWR9</accession>
<comment type="caution">
    <text evidence="5">The sequence shown here is derived from an EMBL/GenBank/DDBJ whole genome shotgun (WGS) entry which is preliminary data.</text>
</comment>
<evidence type="ECO:0000259" key="4">
    <source>
        <dbReference type="PROSITE" id="PS51800"/>
    </source>
</evidence>
<evidence type="ECO:0000256" key="3">
    <source>
        <dbReference type="ARBA" id="ARBA00022833"/>
    </source>
</evidence>
<keyword evidence="3" id="KW-0862">Zinc</keyword>
<dbReference type="PROSITE" id="PS51800">
    <property type="entry name" value="ZF_CHHC_U11_48K"/>
    <property type="match status" value="1"/>
</dbReference>
<protein>
    <recommendedName>
        <fullName evidence="4">CHHC U11-48K-type domain-containing protein</fullName>
    </recommendedName>
</protein>
<keyword evidence="2" id="KW-0863">Zinc-finger</keyword>
<organism evidence="5 6">
    <name type="scientific">Owenia fusiformis</name>
    <name type="common">Polychaete worm</name>
    <dbReference type="NCBI Taxonomy" id="6347"/>
    <lineage>
        <taxon>Eukaryota</taxon>
        <taxon>Metazoa</taxon>
        <taxon>Spiralia</taxon>
        <taxon>Lophotrochozoa</taxon>
        <taxon>Annelida</taxon>
        <taxon>Polychaeta</taxon>
        <taxon>Sedentaria</taxon>
        <taxon>Canalipalpata</taxon>
        <taxon>Sabellida</taxon>
        <taxon>Oweniida</taxon>
        <taxon>Oweniidae</taxon>
        <taxon>Owenia</taxon>
    </lineage>
</organism>
<keyword evidence="6" id="KW-1185">Reference proteome</keyword>
<sequence length="118" mass="13640">MEQCLLVKTHLVKKGRMPYHLMKCKRQHHRRGEIVHCWYNHSHAMMPEELMEHEKHCKNAVPDVDKKSKKQHLYNRYKMLNLVKEAGSGTAQHSNMIGCGGLECGDTSTSNQQTKNGQ</sequence>